<keyword evidence="8" id="KW-0879">Wnt signaling pathway</keyword>
<dbReference type="InterPro" id="IPR008969">
    <property type="entry name" value="CarboxyPept-like_regulatory"/>
</dbReference>
<evidence type="ECO:0000256" key="3">
    <source>
        <dbReference type="ARBA" id="ARBA00005988"/>
    </source>
</evidence>
<dbReference type="PROSITE" id="PS50038">
    <property type="entry name" value="FZ"/>
    <property type="match status" value="1"/>
</dbReference>
<feature type="non-terminal residue" evidence="21">
    <location>
        <position position="1"/>
    </location>
</feature>
<comment type="cofactor">
    <cofactor evidence="1">
        <name>Zn(2+)</name>
        <dbReference type="ChEBI" id="CHEBI:29105"/>
    </cofactor>
</comment>
<protein>
    <recommendedName>
        <fullName evidence="16">Carboxypeptidase Z</fullName>
    </recommendedName>
</protein>
<dbReference type="InterPro" id="IPR036790">
    <property type="entry name" value="Frizzled_dom_sf"/>
</dbReference>
<evidence type="ECO:0000256" key="14">
    <source>
        <dbReference type="ARBA" id="ARBA00023157"/>
    </source>
</evidence>
<keyword evidence="13" id="KW-0482">Metalloprotease</keyword>
<dbReference type="FunFam" id="2.60.40.1120:FF:000010">
    <property type="entry name" value="Carboxypeptidase Z"/>
    <property type="match status" value="1"/>
</dbReference>
<dbReference type="GO" id="GO:0005615">
    <property type="term" value="C:extracellular space"/>
    <property type="evidence" value="ECO:0007669"/>
    <property type="project" value="TreeGrafter"/>
</dbReference>
<dbReference type="PROSITE" id="PS52035">
    <property type="entry name" value="PEPTIDASE_M14"/>
    <property type="match status" value="1"/>
</dbReference>
<dbReference type="Gene3D" id="1.10.2000.10">
    <property type="entry name" value="Frizzled cysteine-rich domain"/>
    <property type="match status" value="1"/>
</dbReference>
<dbReference type="PANTHER" id="PTHR11532:SF63">
    <property type="entry name" value="CARBOXYPEPTIDASE Z"/>
    <property type="match status" value="1"/>
</dbReference>
<dbReference type="GO" id="GO:0006518">
    <property type="term" value="P:peptide metabolic process"/>
    <property type="evidence" value="ECO:0007669"/>
    <property type="project" value="TreeGrafter"/>
</dbReference>
<evidence type="ECO:0000256" key="13">
    <source>
        <dbReference type="ARBA" id="ARBA00023049"/>
    </source>
</evidence>
<dbReference type="Proteomes" id="UP000054064">
    <property type="component" value="Unassembled WGS sequence"/>
</dbReference>
<dbReference type="SMART" id="SM00063">
    <property type="entry name" value="FRI"/>
    <property type="match status" value="1"/>
</dbReference>
<keyword evidence="14 17" id="KW-1015">Disulfide bond</keyword>
<keyword evidence="22" id="KW-1185">Reference proteome</keyword>
<dbReference type="EMBL" id="KL521727">
    <property type="protein sequence ID" value="KFO89869.1"/>
    <property type="molecule type" value="Genomic_DNA"/>
</dbReference>
<dbReference type="Pfam" id="PF01392">
    <property type="entry name" value="Fz"/>
    <property type="match status" value="1"/>
</dbReference>
<evidence type="ECO:0000256" key="7">
    <source>
        <dbReference type="ARBA" id="ARBA00022670"/>
    </source>
</evidence>
<feature type="active site" description="Proton donor/acceptor" evidence="18">
    <location>
        <position position="432"/>
    </location>
</feature>
<dbReference type="SMART" id="SM00631">
    <property type="entry name" value="Zn_pept"/>
    <property type="match status" value="1"/>
</dbReference>
<gene>
    <name evidence="21" type="ORF">N320_00973</name>
</gene>
<dbReference type="SUPFAM" id="SSF53187">
    <property type="entry name" value="Zn-dependent exopeptidases"/>
    <property type="match status" value="1"/>
</dbReference>
<dbReference type="PRINTS" id="PR00765">
    <property type="entry name" value="CRBOXYPTASEA"/>
</dbReference>
<dbReference type="InterPro" id="IPR020067">
    <property type="entry name" value="Frizzled_dom"/>
</dbReference>
<evidence type="ECO:0000256" key="6">
    <source>
        <dbReference type="ARBA" id="ARBA00022645"/>
    </source>
</evidence>
<keyword evidence="15" id="KW-0325">Glycoprotein</keyword>
<dbReference type="InterPro" id="IPR057247">
    <property type="entry name" value="CARBOXYPEPT_ZN_2"/>
</dbReference>
<evidence type="ECO:0000256" key="18">
    <source>
        <dbReference type="PROSITE-ProRule" id="PRU01379"/>
    </source>
</evidence>
<evidence type="ECO:0000256" key="2">
    <source>
        <dbReference type="ARBA" id="ARBA00004498"/>
    </source>
</evidence>
<evidence type="ECO:0000256" key="5">
    <source>
        <dbReference type="ARBA" id="ARBA00022530"/>
    </source>
</evidence>
<keyword evidence="5" id="KW-0272">Extracellular matrix</keyword>
<dbReference type="PANTHER" id="PTHR11532">
    <property type="entry name" value="PROTEASE M14 CARBOXYPEPTIDASE"/>
    <property type="match status" value="1"/>
</dbReference>
<dbReference type="GO" id="GO:0016485">
    <property type="term" value="P:protein processing"/>
    <property type="evidence" value="ECO:0007669"/>
    <property type="project" value="TreeGrafter"/>
</dbReference>
<dbReference type="CDD" id="cd03867">
    <property type="entry name" value="M14_CPZ"/>
    <property type="match status" value="1"/>
</dbReference>
<feature type="domain" description="FZ" evidence="19">
    <location>
        <begin position="1"/>
        <end position="120"/>
    </location>
</feature>
<dbReference type="InterPro" id="IPR034239">
    <property type="entry name" value="M14_CPZ_CPD"/>
</dbReference>
<dbReference type="Gene3D" id="3.40.630.10">
    <property type="entry name" value="Zn peptidases"/>
    <property type="match status" value="1"/>
</dbReference>
<evidence type="ECO:0000256" key="15">
    <source>
        <dbReference type="ARBA" id="ARBA00023180"/>
    </source>
</evidence>
<dbReference type="GO" id="GO:0004181">
    <property type="term" value="F:metallocarboxypeptidase activity"/>
    <property type="evidence" value="ECO:0007669"/>
    <property type="project" value="InterPro"/>
</dbReference>
<evidence type="ECO:0000256" key="1">
    <source>
        <dbReference type="ARBA" id="ARBA00001947"/>
    </source>
</evidence>
<dbReference type="MEROPS" id="M14.012"/>
<dbReference type="FunFam" id="3.40.630.10:FF:000022">
    <property type="entry name" value="Carboxypeptidase Z"/>
    <property type="match status" value="1"/>
</dbReference>
<evidence type="ECO:0000256" key="4">
    <source>
        <dbReference type="ARBA" id="ARBA00022525"/>
    </source>
</evidence>
<dbReference type="Pfam" id="PF00246">
    <property type="entry name" value="Peptidase_M14"/>
    <property type="match status" value="1"/>
</dbReference>
<feature type="disulfide bond" evidence="17">
    <location>
        <begin position="82"/>
        <end position="106"/>
    </location>
</feature>
<comment type="subcellular location">
    <subcellularLocation>
        <location evidence="2">Secreted</location>
        <location evidence="2">Extracellular space</location>
        <location evidence="2">Extracellular matrix</location>
    </subcellularLocation>
</comment>
<dbReference type="CDD" id="cd11308">
    <property type="entry name" value="Peptidase_M14NE-CP-C_like"/>
    <property type="match status" value="1"/>
</dbReference>
<evidence type="ECO:0000256" key="12">
    <source>
        <dbReference type="ARBA" id="ARBA00022833"/>
    </source>
</evidence>
<feature type="non-terminal residue" evidence="21">
    <location>
        <position position="611"/>
    </location>
</feature>
<name>A0A091H361_BUCRH</name>
<evidence type="ECO:0000256" key="16">
    <source>
        <dbReference type="ARBA" id="ARBA00071410"/>
    </source>
</evidence>
<keyword evidence="4" id="KW-0964">Secreted</keyword>
<evidence type="ECO:0000256" key="8">
    <source>
        <dbReference type="ARBA" id="ARBA00022687"/>
    </source>
</evidence>
<dbReference type="FunFam" id="1.10.2000.10:FF:000012">
    <property type="entry name" value="Carboxypeptidase Z"/>
    <property type="match status" value="1"/>
</dbReference>
<evidence type="ECO:0000259" key="20">
    <source>
        <dbReference type="PROSITE" id="PS52035"/>
    </source>
</evidence>
<dbReference type="PROSITE" id="PS00132">
    <property type="entry name" value="CARBOXYPEPT_ZN_1"/>
    <property type="match status" value="1"/>
</dbReference>
<reference evidence="21 22" key="1">
    <citation type="submission" date="2014-04" db="EMBL/GenBank/DDBJ databases">
        <title>Genome evolution of avian class.</title>
        <authorList>
            <person name="Zhang G."/>
            <person name="Li C."/>
        </authorList>
    </citation>
    <scope>NUCLEOTIDE SEQUENCE [LARGE SCALE GENOMIC DNA]</scope>
    <source>
        <strain evidence="21">BGI_N320</strain>
    </source>
</reference>
<organism evidence="21 22">
    <name type="scientific">Buceros rhinoceros silvestris</name>
    <dbReference type="NCBI Taxonomy" id="175836"/>
    <lineage>
        <taxon>Eukaryota</taxon>
        <taxon>Metazoa</taxon>
        <taxon>Chordata</taxon>
        <taxon>Craniata</taxon>
        <taxon>Vertebrata</taxon>
        <taxon>Euteleostomi</taxon>
        <taxon>Archelosauria</taxon>
        <taxon>Archosauria</taxon>
        <taxon>Dinosauria</taxon>
        <taxon>Saurischia</taxon>
        <taxon>Theropoda</taxon>
        <taxon>Coelurosauria</taxon>
        <taxon>Aves</taxon>
        <taxon>Neognathae</taxon>
        <taxon>Neoaves</taxon>
        <taxon>Telluraves</taxon>
        <taxon>Coraciimorphae</taxon>
        <taxon>Bucerotiformes</taxon>
        <taxon>Bucerotidae</taxon>
        <taxon>Buceros</taxon>
    </lineage>
</organism>
<evidence type="ECO:0000313" key="21">
    <source>
        <dbReference type="EMBL" id="KFO89869.1"/>
    </source>
</evidence>
<keyword evidence="12" id="KW-0862">Zinc</keyword>
<evidence type="ECO:0000256" key="11">
    <source>
        <dbReference type="ARBA" id="ARBA00022801"/>
    </source>
</evidence>
<accession>A0A091H361</accession>
<keyword evidence="6 21" id="KW-0121">Carboxypeptidase</keyword>
<proteinExistence type="inferred from homology"/>
<dbReference type="AlphaFoldDB" id="A0A091H361"/>
<keyword evidence="9" id="KW-0479">Metal-binding</keyword>
<comment type="caution">
    <text evidence="17">Lacks conserved residue(s) required for the propagation of feature annotation.</text>
</comment>
<dbReference type="SUPFAM" id="SSF49464">
    <property type="entry name" value="Carboxypeptidase regulatory domain-like"/>
    <property type="match status" value="1"/>
</dbReference>
<evidence type="ECO:0000256" key="10">
    <source>
        <dbReference type="ARBA" id="ARBA00022729"/>
    </source>
</evidence>
<dbReference type="Gene3D" id="2.60.40.1120">
    <property type="entry name" value="Carboxypeptidase-like, regulatory domain"/>
    <property type="match status" value="1"/>
</dbReference>
<sequence>AKCVDIALSSCTDVAYTQTRYPNFLDQKSREVIEYSSEYILISVLHNLLQGECNPDLRLLGCSVLAPPCEKDKVIKPCRHVCENLKKDCLAAFDAIDMAWPYFLDCDRFFAGEEEGCFDPLAKLRGEVYVEEDLPSDLPATFIRFKHHSYSQMVSMLKKTAAKCSHIATTYSIGRSFEGKDLFVIEFSTKPGHHELLKPEFKYIGNMHGNEVVGRELLIYLAQYLCSEYLLGNPRIQTLINNTRIHLLPSLNPDGYELAAEEGAGYNGWIIGRQTAQNLDLNRNFPDLTSEAYRRAGINGARLDHIPIPQSYWWGKVAPETKAVMKWLRSIPFVLSASLHGGELVVTYPYDYSRHPTEEKMFSPTPDEKTFQMLAKAYANAHPVISDRSELRCGGNFVKRGGIINGAEWYSFTGGMADFNYLHTNCFEVTVEVGCEKFPLEEELFTIWHENRDALLNYMEMVHRGIKGIVSDKFGNPIKNARISVRGIRHDVTTAADGDYWRLLPPGTYIVSAQAAGYSRVMKRVTLPAKMKRAGRVDFVLRPAESWPSKLLRRSMEDAYDPYDPLELFDPHAQHGQPEARGGSPPGREKPWWWSYFSSLDLHKPLWLLKQ</sequence>
<dbReference type="PROSITE" id="PS00133">
    <property type="entry name" value="CARBOXYPEPT_ZN_2"/>
    <property type="match status" value="1"/>
</dbReference>
<evidence type="ECO:0000256" key="17">
    <source>
        <dbReference type="PROSITE-ProRule" id="PRU00090"/>
    </source>
</evidence>
<keyword evidence="11" id="KW-0378">Hydrolase</keyword>
<evidence type="ECO:0000259" key="19">
    <source>
        <dbReference type="PROSITE" id="PS50038"/>
    </source>
</evidence>
<evidence type="ECO:0000313" key="22">
    <source>
        <dbReference type="Proteomes" id="UP000054064"/>
    </source>
</evidence>
<dbReference type="InterPro" id="IPR057246">
    <property type="entry name" value="CARBOXYPEPT_ZN_1"/>
</dbReference>
<keyword evidence="10" id="KW-0732">Signal</keyword>
<feature type="domain" description="Peptidase M14" evidence="20">
    <location>
        <begin position="146"/>
        <end position="462"/>
    </location>
</feature>
<dbReference type="SUPFAM" id="SSF63501">
    <property type="entry name" value="Frizzled cysteine-rich domain"/>
    <property type="match status" value="1"/>
</dbReference>
<dbReference type="GO" id="GO:0008270">
    <property type="term" value="F:zinc ion binding"/>
    <property type="evidence" value="ECO:0007669"/>
    <property type="project" value="InterPro"/>
</dbReference>
<dbReference type="InterPro" id="IPR000834">
    <property type="entry name" value="Peptidase_M14"/>
</dbReference>
<dbReference type="GO" id="GO:0016055">
    <property type="term" value="P:Wnt signaling pathway"/>
    <property type="evidence" value="ECO:0007669"/>
    <property type="project" value="UniProtKB-KW"/>
</dbReference>
<evidence type="ECO:0000256" key="9">
    <source>
        <dbReference type="ARBA" id="ARBA00022723"/>
    </source>
</evidence>
<dbReference type="InterPro" id="IPR050753">
    <property type="entry name" value="Peptidase_M14_domain"/>
</dbReference>
<keyword evidence="7" id="KW-0645">Protease</keyword>
<dbReference type="Pfam" id="PF13620">
    <property type="entry name" value="CarboxypepD_reg"/>
    <property type="match status" value="1"/>
</dbReference>
<comment type="similarity">
    <text evidence="3 18">Belongs to the peptidase M14 family.</text>
</comment>